<evidence type="ECO:0000313" key="30">
    <source>
        <dbReference type="EMBL" id="KAF9458760.1"/>
    </source>
</evidence>
<dbReference type="SMART" id="SM00220">
    <property type="entry name" value="S_TKc"/>
    <property type="match status" value="1"/>
</dbReference>
<comment type="catalytic activity">
    <reaction evidence="20">
        <text>ATP + H2O = ADP + phosphate + H(+)</text>
        <dbReference type="Rhea" id="RHEA:13065"/>
        <dbReference type="ChEBI" id="CHEBI:15377"/>
        <dbReference type="ChEBI" id="CHEBI:15378"/>
        <dbReference type="ChEBI" id="CHEBI:30616"/>
        <dbReference type="ChEBI" id="CHEBI:43474"/>
        <dbReference type="ChEBI" id="CHEBI:456216"/>
        <dbReference type="EC" id="3.6.4.13"/>
    </reaction>
</comment>
<gene>
    <name evidence="30" type="ORF">BDZ94DRAFT_1313010</name>
</gene>
<dbReference type="InterPro" id="IPR027417">
    <property type="entry name" value="P-loop_NTPase"/>
</dbReference>
<keyword evidence="4" id="KW-0808">Transferase</keyword>
<dbReference type="GO" id="GO:0000155">
    <property type="term" value="F:phosphorelay sensor kinase activity"/>
    <property type="evidence" value="ECO:0007669"/>
    <property type="project" value="InterPro"/>
</dbReference>
<dbReference type="CDD" id="cd18787">
    <property type="entry name" value="SF2_C_DEAD"/>
    <property type="match status" value="1"/>
</dbReference>
<dbReference type="SMART" id="SM00448">
    <property type="entry name" value="REC"/>
    <property type="match status" value="1"/>
</dbReference>
<dbReference type="Gene3D" id="3.30.450.40">
    <property type="match status" value="1"/>
</dbReference>
<dbReference type="GO" id="GO:0005524">
    <property type="term" value="F:ATP binding"/>
    <property type="evidence" value="ECO:0007669"/>
    <property type="project" value="UniProtKB-KW"/>
</dbReference>
<evidence type="ECO:0000256" key="17">
    <source>
        <dbReference type="ARBA" id="ARBA00038213"/>
    </source>
</evidence>
<dbReference type="Pfam" id="PF00072">
    <property type="entry name" value="Response_reg"/>
    <property type="match status" value="1"/>
</dbReference>
<name>A0A9P5XXT7_9AGAR</name>
<dbReference type="GO" id="GO:0003723">
    <property type="term" value="F:RNA binding"/>
    <property type="evidence" value="ECO:0007669"/>
    <property type="project" value="UniProtKB-KW"/>
</dbReference>
<dbReference type="InterPro" id="IPR029016">
    <property type="entry name" value="GAF-like_dom_sf"/>
</dbReference>
<dbReference type="CDD" id="cd00082">
    <property type="entry name" value="HisKA"/>
    <property type="match status" value="1"/>
</dbReference>
<dbReference type="PROSITE" id="PS50109">
    <property type="entry name" value="HIS_KIN"/>
    <property type="match status" value="1"/>
</dbReference>
<dbReference type="Pfam" id="PF13185">
    <property type="entry name" value="GAF_2"/>
    <property type="match status" value="1"/>
</dbReference>
<dbReference type="GO" id="GO:0003724">
    <property type="term" value="F:RNA helicase activity"/>
    <property type="evidence" value="ECO:0007669"/>
    <property type="project" value="UniProtKB-EC"/>
</dbReference>
<dbReference type="PROSITE" id="PS50011">
    <property type="entry name" value="PROTEIN_KINASE_DOM"/>
    <property type="match status" value="1"/>
</dbReference>
<feature type="domain" description="Response regulatory" evidence="26">
    <location>
        <begin position="2618"/>
        <end position="2741"/>
    </location>
</feature>
<evidence type="ECO:0000256" key="22">
    <source>
        <dbReference type="PROSITE-ProRule" id="PRU00552"/>
    </source>
</evidence>
<feature type="compositionally biased region" description="Polar residues" evidence="23">
    <location>
        <begin position="895"/>
        <end position="909"/>
    </location>
</feature>
<dbReference type="SUPFAM" id="SSF55874">
    <property type="entry name" value="ATPase domain of HSP90 chaperone/DNA topoisomerase II/histidine kinase"/>
    <property type="match status" value="1"/>
</dbReference>
<keyword evidence="10" id="KW-0509">mRNA transport</keyword>
<evidence type="ECO:0000256" key="15">
    <source>
        <dbReference type="ARBA" id="ARBA00023242"/>
    </source>
</evidence>
<feature type="domain" description="Helicase ATP-binding" evidence="27">
    <location>
        <begin position="84"/>
        <end position="259"/>
    </location>
</feature>
<evidence type="ECO:0000256" key="16">
    <source>
        <dbReference type="ARBA" id="ARBA00037698"/>
    </source>
</evidence>
<dbReference type="InterPro" id="IPR014001">
    <property type="entry name" value="Helicase_ATP-bd"/>
</dbReference>
<keyword evidence="9" id="KW-0347">Helicase</keyword>
<feature type="domain" description="Helicase C-terminal" evidence="28">
    <location>
        <begin position="287"/>
        <end position="432"/>
    </location>
</feature>
<evidence type="ECO:0000256" key="9">
    <source>
        <dbReference type="ARBA" id="ARBA00022806"/>
    </source>
</evidence>
<dbReference type="CDD" id="cd17546">
    <property type="entry name" value="REC_hyHK_CKI1_RcsC-like"/>
    <property type="match status" value="1"/>
</dbReference>
<evidence type="ECO:0000259" key="26">
    <source>
        <dbReference type="PROSITE" id="PS50110"/>
    </source>
</evidence>
<feature type="modified residue" description="4-aspartylphosphate" evidence="21">
    <location>
        <position position="2670"/>
    </location>
</feature>
<dbReference type="InterPro" id="IPR011545">
    <property type="entry name" value="DEAD/DEAH_box_helicase_dom"/>
</dbReference>
<dbReference type="PROSITE" id="PS51192">
    <property type="entry name" value="HELICASE_ATP_BIND_1"/>
    <property type="match status" value="1"/>
</dbReference>
<dbReference type="SUPFAM" id="SSF55781">
    <property type="entry name" value="GAF domain-like"/>
    <property type="match status" value="1"/>
</dbReference>
<evidence type="ECO:0000256" key="8">
    <source>
        <dbReference type="ARBA" id="ARBA00022801"/>
    </source>
</evidence>
<keyword evidence="14" id="KW-0508">mRNA splicing</keyword>
<keyword evidence="15" id="KW-0539">Nucleus</keyword>
<reference evidence="30" key="1">
    <citation type="submission" date="2020-11" db="EMBL/GenBank/DDBJ databases">
        <authorList>
            <consortium name="DOE Joint Genome Institute"/>
            <person name="Ahrendt S."/>
            <person name="Riley R."/>
            <person name="Andreopoulos W."/>
            <person name="Labutti K."/>
            <person name="Pangilinan J."/>
            <person name="Ruiz-Duenas F.J."/>
            <person name="Barrasa J.M."/>
            <person name="Sanchez-Garcia M."/>
            <person name="Camarero S."/>
            <person name="Miyauchi S."/>
            <person name="Serrano A."/>
            <person name="Linde D."/>
            <person name="Babiker R."/>
            <person name="Drula E."/>
            <person name="Ayuso-Fernandez I."/>
            <person name="Pacheco R."/>
            <person name="Padilla G."/>
            <person name="Ferreira P."/>
            <person name="Barriuso J."/>
            <person name="Kellner H."/>
            <person name="Castanera R."/>
            <person name="Alfaro M."/>
            <person name="Ramirez L."/>
            <person name="Pisabarro A.G."/>
            <person name="Kuo A."/>
            <person name="Tritt A."/>
            <person name="Lipzen A."/>
            <person name="He G."/>
            <person name="Yan M."/>
            <person name="Ng V."/>
            <person name="Cullen D."/>
            <person name="Martin F."/>
            <person name="Rosso M.-N."/>
            <person name="Henrissat B."/>
            <person name="Hibbett D."/>
            <person name="Martinez A.T."/>
            <person name="Grigoriev I.V."/>
        </authorList>
    </citation>
    <scope>NUCLEOTIDE SEQUENCE</scope>
    <source>
        <strain evidence="30">CBS 247.69</strain>
    </source>
</reference>
<evidence type="ECO:0000256" key="10">
    <source>
        <dbReference type="ARBA" id="ARBA00022816"/>
    </source>
</evidence>
<keyword evidence="5" id="KW-0747">Spliceosome</keyword>
<keyword evidence="14" id="KW-0507">mRNA processing</keyword>
<feature type="domain" description="DEAD-box RNA helicase Q" evidence="29">
    <location>
        <begin position="53"/>
        <end position="81"/>
    </location>
</feature>
<evidence type="ECO:0000256" key="19">
    <source>
        <dbReference type="ARBA" id="ARBA00040402"/>
    </source>
</evidence>
<keyword evidence="31" id="KW-1185">Reference proteome</keyword>
<evidence type="ECO:0000256" key="21">
    <source>
        <dbReference type="PROSITE-ProRule" id="PRU00169"/>
    </source>
</evidence>
<dbReference type="SUPFAM" id="SSF52172">
    <property type="entry name" value="CheY-like"/>
    <property type="match status" value="1"/>
</dbReference>
<dbReference type="InterPro" id="IPR001650">
    <property type="entry name" value="Helicase_C-like"/>
</dbReference>
<keyword evidence="3 21" id="KW-0597">Phosphoprotein</keyword>
<dbReference type="FunFam" id="3.40.50.300:FF:000168">
    <property type="entry name" value="DEAD-box ATP-dependent RNA helicase 56-like"/>
    <property type="match status" value="1"/>
</dbReference>
<dbReference type="InterPro" id="IPR005467">
    <property type="entry name" value="His_kinase_dom"/>
</dbReference>
<dbReference type="Gene3D" id="3.30.565.10">
    <property type="entry name" value="Histidine kinase-like ATPase, C-terminal domain"/>
    <property type="match status" value="1"/>
</dbReference>
<comment type="function">
    <text evidence="16">ATP-binding RNA helicase involved in transcription elongation and required for the export of mRNA out of the nucleus. SUB2 also plays a role in pre-mRNA splicing and spliceosome assembly. May be involved in rDNA and telomeric silencing, and maintenance of genome integrity.</text>
</comment>
<keyword evidence="10" id="KW-0813">Transport</keyword>
<evidence type="ECO:0000256" key="23">
    <source>
        <dbReference type="SAM" id="MobiDB-lite"/>
    </source>
</evidence>
<dbReference type="SMART" id="SM00487">
    <property type="entry name" value="DEXDc"/>
    <property type="match status" value="1"/>
</dbReference>
<dbReference type="Pfam" id="PF00069">
    <property type="entry name" value="Pkinase"/>
    <property type="match status" value="1"/>
</dbReference>
<dbReference type="OrthoDB" id="60033at2759"/>
<evidence type="ECO:0000256" key="13">
    <source>
        <dbReference type="ARBA" id="ARBA00023012"/>
    </source>
</evidence>
<comment type="caution">
    <text evidence="30">The sequence shown here is derived from an EMBL/GenBank/DDBJ whole genome shotgun (WGS) entry which is preliminary data.</text>
</comment>
<feature type="domain" description="Histidine kinase" evidence="25">
    <location>
        <begin position="2214"/>
        <end position="2437"/>
    </location>
</feature>
<dbReference type="InterPro" id="IPR036097">
    <property type="entry name" value="HisK_dim/P_sf"/>
</dbReference>
<dbReference type="InterPro" id="IPR003018">
    <property type="entry name" value="GAF"/>
</dbReference>
<protein>
    <recommendedName>
        <fullName evidence="18">ATP-dependent RNA helicase SUB2</fullName>
        <ecNumber evidence="2">3.6.4.13</ecNumber>
    </recommendedName>
    <alternativeName>
        <fullName evidence="19">ATP-dependent RNA helicase sub2</fullName>
    </alternativeName>
</protein>
<evidence type="ECO:0000256" key="5">
    <source>
        <dbReference type="ARBA" id="ARBA00022728"/>
    </source>
</evidence>
<dbReference type="SUPFAM" id="SSF52540">
    <property type="entry name" value="P-loop containing nucleoside triphosphate hydrolases"/>
    <property type="match status" value="2"/>
</dbReference>
<dbReference type="InterPro" id="IPR001789">
    <property type="entry name" value="Sig_transdc_resp-reg_receiver"/>
</dbReference>
<evidence type="ECO:0000256" key="12">
    <source>
        <dbReference type="ARBA" id="ARBA00022884"/>
    </source>
</evidence>
<evidence type="ECO:0000259" key="28">
    <source>
        <dbReference type="PROSITE" id="PS51194"/>
    </source>
</evidence>
<dbReference type="PROSITE" id="PS51194">
    <property type="entry name" value="HELICASE_CTER"/>
    <property type="match status" value="1"/>
</dbReference>
<dbReference type="PROSITE" id="PS51195">
    <property type="entry name" value="Q_MOTIF"/>
    <property type="match status" value="1"/>
</dbReference>
<keyword evidence="7" id="KW-0418">Kinase</keyword>
<evidence type="ECO:0000259" key="29">
    <source>
        <dbReference type="PROSITE" id="PS51195"/>
    </source>
</evidence>
<evidence type="ECO:0000256" key="1">
    <source>
        <dbReference type="ARBA" id="ARBA00004123"/>
    </source>
</evidence>
<keyword evidence="8" id="KW-0378">Hydrolase</keyword>
<evidence type="ECO:0000256" key="14">
    <source>
        <dbReference type="ARBA" id="ARBA00023187"/>
    </source>
</evidence>
<keyword evidence="11" id="KW-0067">ATP-binding</keyword>
<feature type="region of interest" description="Disordered" evidence="23">
    <location>
        <begin position="23"/>
        <end position="45"/>
    </location>
</feature>
<evidence type="ECO:0000313" key="31">
    <source>
        <dbReference type="Proteomes" id="UP000807353"/>
    </source>
</evidence>
<dbReference type="SMART" id="SM00387">
    <property type="entry name" value="HATPase_c"/>
    <property type="match status" value="1"/>
</dbReference>
<dbReference type="Gene3D" id="3.40.50.300">
    <property type="entry name" value="P-loop containing nucleotide triphosphate hydrolases"/>
    <property type="match status" value="2"/>
</dbReference>
<dbReference type="EC" id="3.6.4.13" evidence="2"/>
<dbReference type="EMBL" id="MU150332">
    <property type="protein sequence ID" value="KAF9458760.1"/>
    <property type="molecule type" value="Genomic_DNA"/>
</dbReference>
<dbReference type="PROSITE" id="PS50110">
    <property type="entry name" value="RESPONSE_REGULATORY"/>
    <property type="match status" value="1"/>
</dbReference>
<dbReference type="Pfam" id="PF13191">
    <property type="entry name" value="AAA_16"/>
    <property type="match status" value="1"/>
</dbReference>
<keyword evidence="6" id="KW-0547">Nucleotide-binding</keyword>
<keyword evidence="12" id="KW-0694">RNA-binding</keyword>
<keyword evidence="13" id="KW-0902">Two-component regulatory system</keyword>
<dbReference type="InterPro" id="IPR004358">
    <property type="entry name" value="Sig_transdc_His_kin-like_C"/>
</dbReference>
<organism evidence="30 31">
    <name type="scientific">Collybia nuda</name>
    <dbReference type="NCBI Taxonomy" id="64659"/>
    <lineage>
        <taxon>Eukaryota</taxon>
        <taxon>Fungi</taxon>
        <taxon>Dikarya</taxon>
        <taxon>Basidiomycota</taxon>
        <taxon>Agaricomycotina</taxon>
        <taxon>Agaricomycetes</taxon>
        <taxon>Agaricomycetidae</taxon>
        <taxon>Agaricales</taxon>
        <taxon>Tricholomatineae</taxon>
        <taxon>Clitocybaceae</taxon>
        <taxon>Collybia</taxon>
    </lineage>
</organism>
<dbReference type="InterPro" id="IPR011009">
    <property type="entry name" value="Kinase-like_dom_sf"/>
</dbReference>
<feature type="compositionally biased region" description="Low complexity" evidence="23">
    <location>
        <begin position="23"/>
        <end position="37"/>
    </location>
</feature>
<accession>A0A9P5XXT7</accession>
<dbReference type="CDD" id="cd16922">
    <property type="entry name" value="HATPase_EvgS-ArcB-TorS-like"/>
    <property type="match status" value="1"/>
</dbReference>
<dbReference type="Pfam" id="PF00271">
    <property type="entry name" value="Helicase_C"/>
    <property type="match status" value="1"/>
</dbReference>
<dbReference type="CDD" id="cd17950">
    <property type="entry name" value="DEADc_DDX39"/>
    <property type="match status" value="1"/>
</dbReference>
<evidence type="ECO:0000256" key="4">
    <source>
        <dbReference type="ARBA" id="ARBA00022679"/>
    </source>
</evidence>
<dbReference type="Pfam" id="PF00512">
    <property type="entry name" value="HisKA"/>
    <property type="match status" value="1"/>
</dbReference>
<dbReference type="InterPro" id="IPR003661">
    <property type="entry name" value="HisK_dim/P_dom"/>
</dbReference>
<dbReference type="Pfam" id="PF02518">
    <property type="entry name" value="HATPase_c"/>
    <property type="match status" value="1"/>
</dbReference>
<dbReference type="SUPFAM" id="SSF56112">
    <property type="entry name" value="Protein kinase-like (PK-like)"/>
    <property type="match status" value="1"/>
</dbReference>
<evidence type="ECO:0000256" key="18">
    <source>
        <dbReference type="ARBA" id="ARBA00040177"/>
    </source>
</evidence>
<dbReference type="GO" id="GO:0005681">
    <property type="term" value="C:spliceosomal complex"/>
    <property type="evidence" value="ECO:0007669"/>
    <property type="project" value="UniProtKB-KW"/>
</dbReference>
<evidence type="ECO:0000259" key="27">
    <source>
        <dbReference type="PROSITE" id="PS51192"/>
    </source>
</evidence>
<proteinExistence type="inferred from homology"/>
<dbReference type="FunFam" id="3.40.50.300:FF:000111">
    <property type="entry name" value="DEAD-box ATP-dependent RNA helicase"/>
    <property type="match status" value="1"/>
</dbReference>
<dbReference type="PANTHER" id="PTHR45339:SF1">
    <property type="entry name" value="HYBRID SIGNAL TRANSDUCTION HISTIDINE KINASE J"/>
    <property type="match status" value="1"/>
</dbReference>
<feature type="short sequence motif" description="Q motif" evidence="22">
    <location>
        <begin position="53"/>
        <end position="81"/>
    </location>
</feature>
<evidence type="ECO:0000256" key="7">
    <source>
        <dbReference type="ARBA" id="ARBA00022777"/>
    </source>
</evidence>
<dbReference type="Gene3D" id="3.40.50.2300">
    <property type="match status" value="1"/>
</dbReference>
<dbReference type="InterPro" id="IPR000719">
    <property type="entry name" value="Prot_kinase_dom"/>
</dbReference>
<dbReference type="SMART" id="SM00388">
    <property type="entry name" value="HisKA"/>
    <property type="match status" value="1"/>
</dbReference>
<dbReference type="InterPro" id="IPR011006">
    <property type="entry name" value="CheY-like_superfamily"/>
</dbReference>
<evidence type="ECO:0000259" key="24">
    <source>
        <dbReference type="PROSITE" id="PS50011"/>
    </source>
</evidence>
<feature type="domain" description="Protein kinase" evidence="24">
    <location>
        <begin position="459"/>
        <end position="802"/>
    </location>
</feature>
<evidence type="ECO:0000256" key="20">
    <source>
        <dbReference type="ARBA" id="ARBA00047984"/>
    </source>
</evidence>
<evidence type="ECO:0000256" key="11">
    <source>
        <dbReference type="ARBA" id="ARBA00022840"/>
    </source>
</evidence>
<dbReference type="SMART" id="SM00490">
    <property type="entry name" value="HELICc"/>
    <property type="match status" value="1"/>
</dbReference>
<dbReference type="InterPro" id="IPR036890">
    <property type="entry name" value="HATPase_C_sf"/>
</dbReference>
<evidence type="ECO:0000256" key="2">
    <source>
        <dbReference type="ARBA" id="ARBA00012552"/>
    </source>
</evidence>
<evidence type="ECO:0000256" key="6">
    <source>
        <dbReference type="ARBA" id="ARBA00022741"/>
    </source>
</evidence>
<dbReference type="Gene3D" id="1.10.287.130">
    <property type="match status" value="1"/>
</dbReference>
<feature type="compositionally biased region" description="Low complexity" evidence="23">
    <location>
        <begin position="912"/>
        <end position="923"/>
    </location>
</feature>
<dbReference type="GO" id="GO:0016787">
    <property type="term" value="F:hydrolase activity"/>
    <property type="evidence" value="ECO:0007669"/>
    <property type="project" value="UniProtKB-KW"/>
</dbReference>
<comment type="subcellular location">
    <subcellularLocation>
        <location evidence="1">Nucleus</location>
    </subcellularLocation>
</comment>
<dbReference type="PANTHER" id="PTHR45339">
    <property type="entry name" value="HYBRID SIGNAL TRANSDUCTION HISTIDINE KINASE J"/>
    <property type="match status" value="1"/>
</dbReference>
<dbReference type="InterPro" id="IPR003594">
    <property type="entry name" value="HATPase_dom"/>
</dbReference>
<comment type="similarity">
    <text evidence="17">Belongs to the DEAD box helicase family. DECD subfamily.</text>
</comment>
<feature type="region of interest" description="Disordered" evidence="23">
    <location>
        <begin position="879"/>
        <end position="926"/>
    </location>
</feature>
<dbReference type="PRINTS" id="PR00344">
    <property type="entry name" value="BCTRLSENSOR"/>
</dbReference>
<dbReference type="Pfam" id="PF00270">
    <property type="entry name" value="DEAD"/>
    <property type="match status" value="1"/>
</dbReference>
<dbReference type="InterPro" id="IPR041664">
    <property type="entry name" value="AAA_16"/>
</dbReference>
<dbReference type="Proteomes" id="UP000807353">
    <property type="component" value="Unassembled WGS sequence"/>
</dbReference>
<sequence length="2743" mass="304578">MSGNDNEDLIDYEDEHDAVPNAASVSATNGGTTSGAAEGEGGAGKNFSGVHSTGFRDFLLKPELRRAISDLGFEHPSEVQQECIPQAVLGMDVLCQAKSGHGKTAVFVLATLQQLEPVNGEVSVLVLCHTRELAFQIKNEYTRFAKYMPDVRVSTFYGGTPVAKDAELLRDKSKCPHIVVATPGRLNALARDKVLDAKNVKHFVLDECDKMLEQLDMRRDVQEIFRATPHHKQVMMFSATLAKEIRATCKKFMANPLEIFVDDETKLTLHGLQQHYVKLEEVGKNRKLNELLDTLEFNQVVIFVKSVARAVELDKLLVSCNFPSIAIHSGLSQDERIARYTAFKAFEKRILVATDIFGRGIDVERVNIVINYDCPPDADSYLHRVGRAGRFGTKGLAITFVSSESDQQVMAAIQARFEVAVPELPDHIDPATYTSRISTVANTDEGPFSSVRSVIDARRSMRRKLGQSTFPTLYFRDGVLSVPGYTFEKAVPWQDTGSMTILAEGNSLKDGSNVLAKIAPAHSNGSMCLEREAHVLGRMAAIPDGYSTALRMINYFKIPLEYGDCVVLILGHPGLNLLGRYLPPGKINDLLLADVSRASSHGDIHMMDIGAPNMEEIEAFDIMDLASFLEFAIQATRCLETLHKAGIIHREVRANAFHLNSHSGFVRLVHFGNRAVSLENFGSPSSLVLRAYEELEKLKVKEALCYLAPEQTGSIETMTQDHRTDLYSLGILFWTLLVGRGQMPFEGGPLELLHAIVQRRPMPVHEVRRDVPQVLASIVDKLLSKNPDTRYQSAYGLQSDLLECQRRLLAAVSSVSDESSELIPTFEIALGDRFMEFTLPIALFGREKELELIRNVIRNTSTSFSRHFSATKGFLTPSSNIHQDMDTGTAEDASETMSSRSHSPTTGTVDYSPMTTSSMTSPTYEQSPTLSALSTTFIPSVQSGNGLRRAVFHNRSRSSRTQAVLVVGPPGIGKSSMVLVNQAKWRSHGLWGQAKFQNADSAPFAALARQLMVFHTDLHRFVTALRERLGPQIQNVPLLYQGTPELREVLALFNIVIEPPTSSAHLASRELRARFQSLVENVFSVIAETRLFALFLDDLHEADESTLDLVSTLLNSKSRMLIFATLRSDKNGIVERVQSMFTTRSRPTWIFVEPLSYSAVSALVSKTLHRTKEDCAPLSRFVYAASSGNAFSARSVLTTLQKQHHITFNWEQNHWIFDMTAIERSLTNQTISDPTDLSFLISYMRELPEEARKYLTWAAFFGETFKVTEVALMMDWEDSRGSSGSEDESTDDMWNLHKAVSNLRDNGAGNTRASMRGLQLALTEGWLIQRARDMCSFAHDRYRQAAQAEAEAFSEEIIAKMSFRIILMMLHDTPTDVYRIAEHAKRCLPLLHDHPKRDELLDVLVDAGESAWARGAHELAVRSFMSARTLLREDPWKDKPSRTFNLFSRLVAHVLSSDAVIKECFEHADSPEDKGNILRSRAQNHWLRNNFEEALNDTLLALKFLGIDVNRSPTRREANAMFDLIKNEILAVGFDEILSIPRTTDKRTELAVTLLNDAGINAYWSPSSLVFADVIGLTTIQLALRSGMTPGTALGFFWALGAAAEKRELYRFSSDLGKLALLIADRHGNSGEKCRAQVLFCAMVSGYDSVHVRVNIPRLEEAIKYGNSAGDRLYTSFASIHVILTRLYVCEHLSELLIAAEECVNDVRMWNPGGDPLVLAIGVLNCIRVVGGYTHTQSVESVFNTDTFNESEYLAQIQATSGNLLLTLNWYNSFKVVSYYCVGYHEEAATLGFSVFESRHAHPNHRHVRYALFFHNLAMIACLRKGNMSEDRRMKYMVQIKENQSYIRKWLSPSPVNDAEIAGLIKSPEAFKLYDVAVKLAVNNDWLLEEGWALFLQGSHFVRCGVEGLGSELQRRGIARHSQWGAQGIVTHLTALVGTRSRYPLKRSIFSADAAVQTDSISVGAISRPHAHEQNKSDNQGDQESTLSAADLASILKWSKDISSDINLSSGAHDSLRFDSLSEIRSALQRLTEIATETSGSQNTCVVIAREAGDYTVATSMMPPERCQVHENPKPTRTIVDPLQRAIIQYTLNSKERVYYDDASLDSRFSSEARQTLHRSVVCLPIFSNRGQTFGAVYFAANHPFSQNTVTVLTLLCQQASISIANALLFRSVQTGTKENLKMIAAQREALEAARKSREDALKATKIKSNFLASMSHELRTPFSSFYGLLDLLSGTELNPGQNEIVQTAKQSCELLLKIIDSILDYSKLEASAVKLEPSGFLVENIIADCMELLLPMAAKKLDLSFNIEPNVPSWVYADYARIRQVLMNLIGNAVKFTAHGSVRVTCSVEQMPSSTPGEVHLKFDIRDTGIGLSASDVDLLFVPFQQADNSSTRRFGGTGLGLSISRQLVKLMGGAIGVHSELNIGSMFWFTIPVKIYNAEESQKSSLEIEKVKSALLSPQPLRILVCSASNATLAFLNTMFNGFHVTLLSSISEMESYLQVSRTSSPHLDFIILDDQSEAHVDSLVRYLHSLQSSVFQETKVVHLYTPTTSRTGHAVFGNSATPGVVKMTKPPRKARMLQTLAGLKNLPNTISSSQATDVAKAIENIAVAQRTLYGNVLVAEDNPIAQNLVVKQLQRYHLNVIATGNGEEALAEWEAHEPGYFSVALFDHHMPICDGVEAAKRLRMLENKRKTPFTLPIVALSADCQESTKQLCLSAGMNAFFNDLISLMSMFGQPPNTTQP</sequence>
<dbReference type="GO" id="GO:0051028">
    <property type="term" value="P:mRNA transport"/>
    <property type="evidence" value="ECO:0007669"/>
    <property type="project" value="UniProtKB-KW"/>
</dbReference>
<dbReference type="InterPro" id="IPR014014">
    <property type="entry name" value="RNA_helicase_DEAD_Q_motif"/>
</dbReference>
<dbReference type="FunFam" id="3.30.565.10:FF:000010">
    <property type="entry name" value="Sensor histidine kinase RcsC"/>
    <property type="match status" value="1"/>
</dbReference>
<dbReference type="SUPFAM" id="SSF47384">
    <property type="entry name" value="Homodimeric domain of signal transducing histidine kinase"/>
    <property type="match status" value="1"/>
</dbReference>
<evidence type="ECO:0000259" key="25">
    <source>
        <dbReference type="PROSITE" id="PS50109"/>
    </source>
</evidence>
<dbReference type="SMART" id="SM00065">
    <property type="entry name" value="GAF"/>
    <property type="match status" value="1"/>
</dbReference>
<evidence type="ECO:0000256" key="3">
    <source>
        <dbReference type="ARBA" id="ARBA00022553"/>
    </source>
</evidence>
<dbReference type="GO" id="GO:0008380">
    <property type="term" value="P:RNA splicing"/>
    <property type="evidence" value="ECO:0007669"/>
    <property type="project" value="UniProtKB-KW"/>
</dbReference>
<dbReference type="Gene3D" id="1.10.510.10">
    <property type="entry name" value="Transferase(Phosphotransferase) domain 1"/>
    <property type="match status" value="1"/>
</dbReference>